<dbReference type="SUPFAM" id="SSF46785">
    <property type="entry name" value="Winged helix' DNA-binding domain"/>
    <property type="match status" value="1"/>
</dbReference>
<comment type="function">
    <text evidence="13">Essential cell division protein that coordinates cell division and chromosome segregation. The N-terminus is involved in assembly of the cell-division machinery. The C-terminus functions as a DNA motor that moves dsDNA in an ATP-dependent manner towards the dif recombination site, which is located within the replication terminus region. Required for activation of the Xer recombinase, allowing activation of chromosome unlinking by recombination.</text>
</comment>
<evidence type="ECO:0000256" key="12">
    <source>
        <dbReference type="ARBA" id="ARBA00023306"/>
    </source>
</evidence>
<evidence type="ECO:0000256" key="2">
    <source>
        <dbReference type="ARBA" id="ARBA00006474"/>
    </source>
</evidence>
<dbReference type="Pfam" id="PF13491">
    <property type="entry name" value="FtsK_4TM"/>
    <property type="match status" value="1"/>
</dbReference>
<comment type="subunit">
    <text evidence="14">Homohexamer. Forms a ring that surrounds DNA.</text>
</comment>
<dbReference type="CDD" id="cd01127">
    <property type="entry name" value="TrwB_TraG_TraD_VirD4"/>
    <property type="match status" value="1"/>
</dbReference>
<protein>
    <recommendedName>
        <fullName evidence="17">FtsK domain-containing protein</fullName>
    </recommendedName>
</protein>
<evidence type="ECO:0000256" key="14">
    <source>
        <dbReference type="ARBA" id="ARBA00025923"/>
    </source>
</evidence>
<feature type="transmembrane region" description="Helical" evidence="16">
    <location>
        <begin position="73"/>
        <end position="90"/>
    </location>
</feature>
<dbReference type="PANTHER" id="PTHR22683:SF41">
    <property type="entry name" value="DNA TRANSLOCASE FTSK"/>
    <property type="match status" value="1"/>
</dbReference>
<keyword evidence="9 16" id="KW-1133">Transmembrane helix</keyword>
<evidence type="ECO:0000256" key="13">
    <source>
        <dbReference type="ARBA" id="ARBA00024986"/>
    </source>
</evidence>
<evidence type="ECO:0000256" key="11">
    <source>
        <dbReference type="ARBA" id="ARBA00023136"/>
    </source>
</evidence>
<dbReference type="PROSITE" id="PS50901">
    <property type="entry name" value="FTSK"/>
    <property type="match status" value="1"/>
</dbReference>
<keyword evidence="19" id="KW-1185">Reference proteome</keyword>
<dbReference type="GO" id="GO:0003677">
    <property type="term" value="F:DNA binding"/>
    <property type="evidence" value="ECO:0007669"/>
    <property type="project" value="UniProtKB-KW"/>
</dbReference>
<dbReference type="InterPro" id="IPR027417">
    <property type="entry name" value="P-loop_NTPase"/>
</dbReference>
<dbReference type="InterPro" id="IPR050206">
    <property type="entry name" value="FtsK/SpoIIIE/SftA"/>
</dbReference>
<dbReference type="InterPro" id="IPR003593">
    <property type="entry name" value="AAA+_ATPase"/>
</dbReference>
<name>A0A9X1V9E0_9BACL</name>
<feature type="transmembrane region" description="Helical" evidence="16">
    <location>
        <begin position="156"/>
        <end position="179"/>
    </location>
</feature>
<evidence type="ECO:0000256" key="4">
    <source>
        <dbReference type="ARBA" id="ARBA00022618"/>
    </source>
</evidence>
<dbReference type="Gene3D" id="1.10.10.10">
    <property type="entry name" value="Winged helix-like DNA-binding domain superfamily/Winged helix DNA-binding domain"/>
    <property type="match status" value="1"/>
</dbReference>
<dbReference type="Pfam" id="PF17854">
    <property type="entry name" value="FtsK_alpha"/>
    <property type="match status" value="1"/>
</dbReference>
<keyword evidence="12" id="KW-0131">Cell cycle</keyword>
<dbReference type="GO" id="GO:0005886">
    <property type="term" value="C:plasma membrane"/>
    <property type="evidence" value="ECO:0007669"/>
    <property type="project" value="UniProtKB-SubCell"/>
</dbReference>
<keyword evidence="8 15" id="KW-0067">ATP-binding</keyword>
<evidence type="ECO:0000259" key="17">
    <source>
        <dbReference type="PROSITE" id="PS50901"/>
    </source>
</evidence>
<dbReference type="InterPro" id="IPR018541">
    <property type="entry name" value="Ftsk_gamma"/>
</dbReference>
<accession>A0A9X1V9E0</accession>
<organism evidence="18 19">
    <name type="scientific">Sulfoacidibacillus ferrooxidans</name>
    <dbReference type="NCBI Taxonomy" id="2005001"/>
    <lineage>
        <taxon>Bacteria</taxon>
        <taxon>Bacillati</taxon>
        <taxon>Bacillota</taxon>
        <taxon>Bacilli</taxon>
        <taxon>Bacillales</taxon>
        <taxon>Alicyclobacillaceae</taxon>
        <taxon>Sulfoacidibacillus</taxon>
    </lineage>
</organism>
<keyword evidence="4" id="KW-0132">Cell division</keyword>
<keyword evidence="5 16" id="KW-0812">Transmembrane</keyword>
<evidence type="ECO:0000256" key="10">
    <source>
        <dbReference type="ARBA" id="ARBA00023125"/>
    </source>
</evidence>
<keyword evidence="10" id="KW-0238">DNA-binding</keyword>
<dbReference type="GO" id="GO:0051301">
    <property type="term" value="P:cell division"/>
    <property type="evidence" value="ECO:0007669"/>
    <property type="project" value="UniProtKB-KW"/>
</dbReference>
<keyword evidence="7" id="KW-0159">Chromosome partition</keyword>
<comment type="caution">
    <text evidence="18">The sequence shown here is derived from an EMBL/GenBank/DDBJ whole genome shotgun (WGS) entry which is preliminary data.</text>
</comment>
<evidence type="ECO:0000256" key="8">
    <source>
        <dbReference type="ARBA" id="ARBA00022840"/>
    </source>
</evidence>
<dbReference type="InterPro" id="IPR041027">
    <property type="entry name" value="FtsK_alpha"/>
</dbReference>
<keyword evidence="6 15" id="KW-0547">Nucleotide-binding</keyword>
<feature type="transmembrane region" description="Helical" evidence="16">
    <location>
        <begin position="12"/>
        <end position="29"/>
    </location>
</feature>
<dbReference type="Pfam" id="PF01580">
    <property type="entry name" value="FtsK_SpoIIIE"/>
    <property type="match status" value="1"/>
</dbReference>
<dbReference type="AlphaFoldDB" id="A0A9X1V9E0"/>
<dbReference type="Gene3D" id="3.30.980.40">
    <property type="match status" value="1"/>
</dbReference>
<keyword evidence="11 16" id="KW-0472">Membrane</keyword>
<evidence type="ECO:0000256" key="15">
    <source>
        <dbReference type="PROSITE-ProRule" id="PRU00289"/>
    </source>
</evidence>
<feature type="binding site" evidence="15">
    <location>
        <begin position="540"/>
        <end position="547"/>
    </location>
    <ligand>
        <name>ATP</name>
        <dbReference type="ChEBI" id="CHEBI:30616"/>
    </ligand>
</feature>
<dbReference type="InterPro" id="IPR036388">
    <property type="entry name" value="WH-like_DNA-bd_sf"/>
</dbReference>
<evidence type="ECO:0000256" key="6">
    <source>
        <dbReference type="ARBA" id="ARBA00022741"/>
    </source>
</evidence>
<comment type="similarity">
    <text evidence="2">Belongs to the FtsK/SpoIIIE/SftA family.</text>
</comment>
<dbReference type="Proteomes" id="UP001139263">
    <property type="component" value="Unassembled WGS sequence"/>
</dbReference>
<dbReference type="SMART" id="SM00843">
    <property type="entry name" value="Ftsk_gamma"/>
    <property type="match status" value="1"/>
</dbReference>
<gene>
    <name evidence="18" type="ORF">MM817_01928</name>
</gene>
<feature type="domain" description="FtsK" evidence="17">
    <location>
        <begin position="523"/>
        <end position="713"/>
    </location>
</feature>
<evidence type="ECO:0000256" key="1">
    <source>
        <dbReference type="ARBA" id="ARBA00004651"/>
    </source>
</evidence>
<dbReference type="GO" id="GO:0005524">
    <property type="term" value="F:ATP binding"/>
    <property type="evidence" value="ECO:0007669"/>
    <property type="project" value="UniProtKB-UniRule"/>
</dbReference>
<feature type="transmembrane region" description="Helical" evidence="16">
    <location>
        <begin position="49"/>
        <end position="66"/>
    </location>
</feature>
<proteinExistence type="inferred from homology"/>
<evidence type="ECO:0000256" key="5">
    <source>
        <dbReference type="ARBA" id="ARBA00022692"/>
    </source>
</evidence>
<keyword evidence="3" id="KW-1003">Cell membrane</keyword>
<evidence type="ECO:0000256" key="7">
    <source>
        <dbReference type="ARBA" id="ARBA00022829"/>
    </source>
</evidence>
<dbReference type="InterPro" id="IPR025199">
    <property type="entry name" value="FtsK_4TM"/>
</dbReference>
<dbReference type="GO" id="GO:0007059">
    <property type="term" value="P:chromosome segregation"/>
    <property type="evidence" value="ECO:0007669"/>
    <property type="project" value="UniProtKB-KW"/>
</dbReference>
<sequence length="858" mass="94613">MAKLDHAKRVLKYEVLGLLAFVVGLVTLGDLGAVGQGLDDLCVMLAGNWHFLIPIYLMWIASIVMIRRNRFRFTLFQVGVAMILLIILVWSELDLYSQGVIQYGTIHPDLLHLTQLGITSLTQSLRVLVVDQSTVLPPSNAGGGMVGYALFAGFKYLFAVTGTMLVLIVATIIAIVLMTRKSIVGTIEKGSQFFEKRFERSYTRFVKFTATRMQGQKKRPKRKVSSERLAQHSKDIIASDEIDEATIKKKRRKSKTEPVIDEVFNDFDIVHDLNKTPVDDKTSFPFPDFGVPYIDDPGYEDFVFSGDEPQGDPLALVPANALAPRESDLNVDEARGRITVHLPSSKPKELAPDPLPRGDRLDADHGIEINHEESEVVPAVVSRPYHLPDARILDRSTVKRSETQSSQRDLQNNARKLAETFESFGVHVTVLGYSRGPTVTRYEIQPAAGIKVSRILNLTNDLALALAARDIRIEAPIPGKSAVGIEVPNKEISVVTFREVVESEDFLHAQSLLSFALGKDIGGRTIVGDLAKMPHVLVAGATGSGKSVCINGIIASILFRAKPDEVKLILIDPKMVELGVYNGIPHLFAPVVTEARRAAAALRKVIAEMEHRYELFSSAKVRDLERYNMFAQKQGKPQLPLIVVIIDELADLMMVAPGDVEDAICRLAQMARASGIHLVVATQRPSVDVITGLIKANIPSRIAFSVSSGVDSRTILDSIGAEKLLGRGDMLYMPVGSSKPVRLQGAFLSESEVEKLVEFIRRQQEAEYLDDFSVLIEEKGSQAEDMDPLFEEAVRLVVESEQASVSFLQRKLKVGYARAARLVDSLEAVGIVGPFENSKPRAVLMSRDQWLARHSSNG</sequence>
<evidence type="ECO:0000256" key="3">
    <source>
        <dbReference type="ARBA" id="ARBA00022475"/>
    </source>
</evidence>
<evidence type="ECO:0000256" key="9">
    <source>
        <dbReference type="ARBA" id="ARBA00022989"/>
    </source>
</evidence>
<dbReference type="SUPFAM" id="SSF52540">
    <property type="entry name" value="P-loop containing nucleoside triphosphate hydrolases"/>
    <property type="match status" value="1"/>
</dbReference>
<dbReference type="PANTHER" id="PTHR22683">
    <property type="entry name" value="SPORULATION PROTEIN RELATED"/>
    <property type="match status" value="1"/>
</dbReference>
<dbReference type="InterPro" id="IPR036390">
    <property type="entry name" value="WH_DNA-bd_sf"/>
</dbReference>
<reference evidence="18" key="1">
    <citation type="submission" date="2022-03" db="EMBL/GenBank/DDBJ databases">
        <title>Draft Genome Sequence of Firmicute Strain S0AB, a Heterotrophic Iron/Sulfur-Oxidizing Extreme Acidophile.</title>
        <authorList>
            <person name="Vergara E."/>
            <person name="Pakostova E."/>
            <person name="Johnson D.B."/>
            <person name="Holmes D.S."/>
        </authorList>
    </citation>
    <scope>NUCLEOTIDE SEQUENCE</scope>
    <source>
        <strain evidence="18">S0AB</strain>
    </source>
</reference>
<dbReference type="Pfam" id="PF09397">
    <property type="entry name" value="FtsK_gamma"/>
    <property type="match status" value="1"/>
</dbReference>
<dbReference type="RefSeq" id="WP_272879883.1">
    <property type="nucleotide sequence ID" value="NZ_JALBUF010000005.1"/>
</dbReference>
<dbReference type="EMBL" id="JALBUF010000005">
    <property type="protein sequence ID" value="MCI0183645.1"/>
    <property type="molecule type" value="Genomic_DNA"/>
</dbReference>
<evidence type="ECO:0000313" key="19">
    <source>
        <dbReference type="Proteomes" id="UP001139263"/>
    </source>
</evidence>
<comment type="subcellular location">
    <subcellularLocation>
        <location evidence="1">Cell membrane</location>
        <topology evidence="1">Multi-pass membrane protein</topology>
    </subcellularLocation>
</comment>
<dbReference type="Gene3D" id="3.40.50.300">
    <property type="entry name" value="P-loop containing nucleotide triphosphate hydrolases"/>
    <property type="match status" value="1"/>
</dbReference>
<dbReference type="SMART" id="SM00382">
    <property type="entry name" value="AAA"/>
    <property type="match status" value="1"/>
</dbReference>
<dbReference type="InterPro" id="IPR002543">
    <property type="entry name" value="FtsK_dom"/>
</dbReference>
<evidence type="ECO:0000313" key="18">
    <source>
        <dbReference type="EMBL" id="MCI0183645.1"/>
    </source>
</evidence>
<evidence type="ECO:0000256" key="16">
    <source>
        <dbReference type="SAM" id="Phobius"/>
    </source>
</evidence>